<feature type="signal peptide" evidence="1">
    <location>
        <begin position="1"/>
        <end position="20"/>
    </location>
</feature>
<dbReference type="OrthoDB" id="10476944at2759"/>
<dbReference type="Proteomes" id="UP001055439">
    <property type="component" value="Chromosome 8"/>
</dbReference>
<evidence type="ECO:0000256" key="1">
    <source>
        <dbReference type="SAM" id="SignalP"/>
    </source>
</evidence>
<evidence type="ECO:0000313" key="2">
    <source>
        <dbReference type="EMBL" id="URE33464.1"/>
    </source>
</evidence>
<accession>A0A9E7HF97</accession>
<gene>
    <name evidence="2" type="ORF">MUK42_34228</name>
</gene>
<sequence length="71" mass="8251">MRAAMVVCTSVLFLVVTWLARPRHEACSVPRSPLDIFMNRLSFFLSLEKRRSIRHVSLLGTNRRYASELDE</sequence>
<keyword evidence="3" id="KW-1185">Reference proteome</keyword>
<evidence type="ECO:0000313" key="3">
    <source>
        <dbReference type="Proteomes" id="UP001055439"/>
    </source>
</evidence>
<dbReference type="EMBL" id="CP097510">
    <property type="protein sequence ID" value="URE33464.1"/>
    <property type="molecule type" value="Genomic_DNA"/>
</dbReference>
<proteinExistence type="predicted"/>
<dbReference type="AlphaFoldDB" id="A0A9E7HF97"/>
<feature type="non-terminal residue" evidence="2">
    <location>
        <position position="71"/>
    </location>
</feature>
<evidence type="ECO:0008006" key="4">
    <source>
        <dbReference type="Google" id="ProtNLM"/>
    </source>
</evidence>
<protein>
    <recommendedName>
        <fullName evidence="4">Secreted protein</fullName>
    </recommendedName>
</protein>
<keyword evidence="1" id="KW-0732">Signal</keyword>
<name>A0A9E7HF97_9LILI</name>
<feature type="chain" id="PRO_5039679117" description="Secreted protein" evidence="1">
    <location>
        <begin position="21"/>
        <end position="71"/>
    </location>
</feature>
<reference evidence="2" key="1">
    <citation type="submission" date="2022-05" db="EMBL/GenBank/DDBJ databases">
        <title>The Musa troglodytarum L. genome provides insights into the mechanism of non-climacteric behaviour and enrichment of carotenoids.</title>
        <authorList>
            <person name="Wang J."/>
        </authorList>
    </citation>
    <scope>NUCLEOTIDE SEQUENCE</scope>
    <source>
        <tissue evidence="2">Leaf</tissue>
    </source>
</reference>
<organism evidence="2 3">
    <name type="scientific">Musa troglodytarum</name>
    <name type="common">fe'i banana</name>
    <dbReference type="NCBI Taxonomy" id="320322"/>
    <lineage>
        <taxon>Eukaryota</taxon>
        <taxon>Viridiplantae</taxon>
        <taxon>Streptophyta</taxon>
        <taxon>Embryophyta</taxon>
        <taxon>Tracheophyta</taxon>
        <taxon>Spermatophyta</taxon>
        <taxon>Magnoliopsida</taxon>
        <taxon>Liliopsida</taxon>
        <taxon>Zingiberales</taxon>
        <taxon>Musaceae</taxon>
        <taxon>Musa</taxon>
    </lineage>
</organism>